<evidence type="ECO:0000313" key="3">
    <source>
        <dbReference type="Proteomes" id="UP000009097"/>
    </source>
</evidence>
<feature type="compositionally biased region" description="Polar residues" evidence="1">
    <location>
        <begin position="118"/>
        <end position="129"/>
    </location>
</feature>
<sequence>MFRQASQDTNKRGMERKTPDLHFVQAQPASHLAWPLFLASPSITWPPFSGNPSCNLGPAPLSFLRPYPSIRTTGLSVSVPQLVPIAVAGIMNGLVNSEHRPNNRYRFSQRGFAFSLNTTCTGNPKSTKSTSHERQQHELKPPLTYTP</sequence>
<organism evidence="2 3">
    <name type="scientific">Fusarium oxysporum f. sp. lycopersici (strain 4287 / CBS 123668 / FGSC 9935 / NRRL 34936)</name>
    <name type="common">Fusarium vascular wilt of tomato</name>
    <dbReference type="NCBI Taxonomy" id="426428"/>
    <lineage>
        <taxon>Eukaryota</taxon>
        <taxon>Fungi</taxon>
        <taxon>Dikarya</taxon>
        <taxon>Ascomycota</taxon>
        <taxon>Pezizomycotina</taxon>
        <taxon>Sordariomycetes</taxon>
        <taxon>Hypocreomycetidae</taxon>
        <taxon>Hypocreales</taxon>
        <taxon>Nectriaceae</taxon>
        <taxon>Fusarium</taxon>
        <taxon>Fusarium oxysporum species complex</taxon>
    </lineage>
</organism>
<dbReference type="Proteomes" id="UP000009097">
    <property type="component" value="Unassembled WGS sequence"/>
</dbReference>
<dbReference type="GeneID" id="28960500"/>
<evidence type="ECO:0000313" key="2">
    <source>
        <dbReference type="EMBL" id="KNB07006.1"/>
    </source>
</evidence>
<protein>
    <submittedName>
        <fullName evidence="2">Uncharacterized protein</fullName>
    </submittedName>
</protein>
<dbReference type="KEGG" id="fox:FOXG_19794"/>
<evidence type="ECO:0000256" key="1">
    <source>
        <dbReference type="SAM" id="MobiDB-lite"/>
    </source>
</evidence>
<dbReference type="RefSeq" id="XP_018245051.1">
    <property type="nucleotide sequence ID" value="XM_018400063.1"/>
</dbReference>
<dbReference type="VEuPathDB" id="FungiDB:FOXG_19794"/>
<accession>A0A0J9V7Z3</accession>
<dbReference type="EMBL" id="DS231705">
    <property type="protein sequence ID" value="KNB07006.1"/>
    <property type="molecule type" value="Genomic_DNA"/>
</dbReference>
<gene>
    <name evidence="2" type="ORF">FOXG_19794</name>
</gene>
<feature type="region of interest" description="Disordered" evidence="1">
    <location>
        <begin position="118"/>
        <end position="147"/>
    </location>
</feature>
<reference evidence="2" key="1">
    <citation type="submission" date="2007-04" db="EMBL/GenBank/DDBJ databases">
        <authorList>
            <consortium name="The Broad Institute Genome Sequencing Platform"/>
            <person name="Birren B."/>
            <person name="Lander E."/>
            <person name="Galagan J."/>
            <person name="Nusbaum C."/>
            <person name="Devon K."/>
            <person name="Ma L.-J."/>
            <person name="Jaffe D."/>
            <person name="Butler J."/>
            <person name="Alvarez P."/>
            <person name="Gnerre S."/>
            <person name="Grabherr M."/>
            <person name="Kleber M."/>
            <person name="Mauceli E."/>
            <person name="Brockman W."/>
            <person name="MacCallum I.A."/>
            <person name="Young S."/>
            <person name="LaButti K."/>
            <person name="DeCaprio D."/>
            <person name="Crawford M."/>
            <person name="Koehrsen M."/>
            <person name="Engels R."/>
            <person name="Montgomery P."/>
            <person name="Pearson M."/>
            <person name="Howarth C."/>
            <person name="Larson L."/>
            <person name="White J."/>
            <person name="O'Leary S."/>
            <person name="Kodira C."/>
            <person name="Zeng Q."/>
            <person name="Yandava C."/>
            <person name="Alvarado L."/>
            <person name="Kistler C."/>
            <person name="Shim W.-B."/>
            <person name="Kang S."/>
            <person name="Woloshuk C."/>
        </authorList>
    </citation>
    <scope>NUCLEOTIDE SEQUENCE</scope>
    <source>
        <strain evidence="2">4287</strain>
    </source>
</reference>
<feature type="compositionally biased region" description="Basic and acidic residues" evidence="1">
    <location>
        <begin position="130"/>
        <end position="140"/>
    </location>
</feature>
<proteinExistence type="predicted"/>
<name>A0A0J9V7Z3_FUSO4</name>
<dbReference type="AlphaFoldDB" id="A0A0J9V7Z3"/>
<reference evidence="2" key="2">
    <citation type="journal article" date="2010" name="Nature">
        <title>Comparative genomics reveals mobile pathogenicity chromosomes in Fusarium.</title>
        <authorList>
            <person name="Ma L.J."/>
            <person name="van der Does H.C."/>
            <person name="Borkovich K.A."/>
            <person name="Coleman J.J."/>
            <person name="Daboussi M.J."/>
            <person name="Di Pietro A."/>
            <person name="Dufresne M."/>
            <person name="Freitag M."/>
            <person name="Grabherr M."/>
            <person name="Henrissat B."/>
            <person name="Houterman P.M."/>
            <person name="Kang S."/>
            <person name="Shim W.B."/>
            <person name="Woloshuk C."/>
            <person name="Xie X."/>
            <person name="Xu J.R."/>
            <person name="Antoniw J."/>
            <person name="Baker S.E."/>
            <person name="Bluhm B.H."/>
            <person name="Breakspear A."/>
            <person name="Brown D.W."/>
            <person name="Butchko R.A."/>
            <person name="Chapman S."/>
            <person name="Coulson R."/>
            <person name="Coutinho P.M."/>
            <person name="Danchin E.G."/>
            <person name="Diener A."/>
            <person name="Gale L.R."/>
            <person name="Gardiner D.M."/>
            <person name="Goff S."/>
            <person name="Hammond-Kosack K.E."/>
            <person name="Hilburn K."/>
            <person name="Hua-Van A."/>
            <person name="Jonkers W."/>
            <person name="Kazan K."/>
            <person name="Kodira C.D."/>
            <person name="Koehrsen M."/>
            <person name="Kumar L."/>
            <person name="Lee Y.H."/>
            <person name="Li L."/>
            <person name="Manners J.M."/>
            <person name="Miranda-Saavedra D."/>
            <person name="Mukherjee M."/>
            <person name="Park G."/>
            <person name="Park J."/>
            <person name="Park S.Y."/>
            <person name="Proctor R.H."/>
            <person name="Regev A."/>
            <person name="Ruiz-Roldan M.C."/>
            <person name="Sain D."/>
            <person name="Sakthikumar S."/>
            <person name="Sykes S."/>
            <person name="Schwartz D.C."/>
            <person name="Turgeon B.G."/>
            <person name="Wapinski I."/>
            <person name="Yoder O."/>
            <person name="Young S."/>
            <person name="Zeng Q."/>
            <person name="Zhou S."/>
            <person name="Galagan J."/>
            <person name="Cuomo C.A."/>
            <person name="Kistler H.C."/>
            <person name="Rep M."/>
        </authorList>
    </citation>
    <scope>NUCLEOTIDE SEQUENCE [LARGE SCALE GENOMIC DNA]</scope>
    <source>
        <strain evidence="2">4287</strain>
    </source>
</reference>